<name>A0AAF1BZJ8_9MICO</name>
<evidence type="ECO:0000313" key="2">
    <source>
        <dbReference type="Proteomes" id="UP001304340"/>
    </source>
</evidence>
<reference evidence="2" key="1">
    <citation type="submission" date="2023-11" db="EMBL/GenBank/DDBJ databases">
        <authorList>
            <person name="Helweg L.P."/>
            <person name="Kiel A."/>
            <person name="Hitz F."/>
            <person name="Ruckert-Reed C."/>
            <person name="Busche T."/>
            <person name="Kaltschmidt B."/>
            <person name="Kaltschmidt C."/>
        </authorList>
    </citation>
    <scope>NUCLEOTIDE SEQUENCE [LARGE SCALE GENOMIC DNA]</scope>
    <source>
        <strain evidence="2">4.1</strain>
    </source>
</reference>
<sequence>MSAFEVYKVELPAGASTEPHDHLSDEVEDVYAIVRGSGWLVVDEQHTALTVGHFVAVTKESTRYVIAGENGCDLVAICA</sequence>
<dbReference type="InterPro" id="IPR011051">
    <property type="entry name" value="RmlC_Cupin_sf"/>
</dbReference>
<dbReference type="AlphaFoldDB" id="A0AAF1BZJ8"/>
<proteinExistence type="predicted"/>
<dbReference type="EMBL" id="CP138359">
    <property type="protein sequence ID" value="WPF83956.1"/>
    <property type="molecule type" value="Genomic_DNA"/>
</dbReference>
<dbReference type="Proteomes" id="UP001304340">
    <property type="component" value="Chromosome"/>
</dbReference>
<accession>A0AAF1BZJ8</accession>
<dbReference type="RefSeq" id="WP_319160722.1">
    <property type="nucleotide sequence ID" value="NZ_CP138359.1"/>
</dbReference>
<gene>
    <name evidence="1" type="ORF">SANBI_001668</name>
</gene>
<organism evidence="1 2">
    <name type="scientific">Sanguibacter biliveldensis</name>
    <dbReference type="NCBI Taxonomy" id="3030830"/>
    <lineage>
        <taxon>Bacteria</taxon>
        <taxon>Bacillati</taxon>
        <taxon>Actinomycetota</taxon>
        <taxon>Actinomycetes</taxon>
        <taxon>Micrococcales</taxon>
        <taxon>Sanguibacteraceae</taxon>
        <taxon>Sanguibacter</taxon>
    </lineage>
</organism>
<dbReference type="SUPFAM" id="SSF51182">
    <property type="entry name" value="RmlC-like cupins"/>
    <property type="match status" value="1"/>
</dbReference>
<protein>
    <recommendedName>
        <fullName evidence="3">Cupin</fullName>
    </recommendedName>
</protein>
<keyword evidence="2" id="KW-1185">Reference proteome</keyword>
<dbReference type="InterPro" id="IPR014710">
    <property type="entry name" value="RmlC-like_jellyroll"/>
</dbReference>
<evidence type="ECO:0008006" key="3">
    <source>
        <dbReference type="Google" id="ProtNLM"/>
    </source>
</evidence>
<evidence type="ECO:0000313" key="1">
    <source>
        <dbReference type="EMBL" id="WPF83956.1"/>
    </source>
</evidence>
<dbReference type="Gene3D" id="2.60.120.10">
    <property type="entry name" value="Jelly Rolls"/>
    <property type="match status" value="1"/>
</dbReference>
<dbReference type="KEGG" id="sbil:SANBI_001668"/>